<evidence type="ECO:0000313" key="7">
    <source>
        <dbReference type="EMBL" id="QDT16431.1"/>
    </source>
</evidence>
<keyword evidence="8" id="KW-1185">Reference proteome</keyword>
<feature type="transmembrane region" description="Helical" evidence="6">
    <location>
        <begin position="336"/>
        <end position="358"/>
    </location>
</feature>
<evidence type="ECO:0000256" key="5">
    <source>
        <dbReference type="SAM" id="MobiDB-lite"/>
    </source>
</evidence>
<keyword evidence="3 6" id="KW-1133">Transmembrane helix</keyword>
<dbReference type="GO" id="GO:0046873">
    <property type="term" value="F:metal ion transmembrane transporter activity"/>
    <property type="evidence" value="ECO:0007669"/>
    <property type="project" value="InterPro"/>
</dbReference>
<protein>
    <submittedName>
        <fullName evidence="7">Natural resistance-associated macrophage protein</fullName>
    </submittedName>
</protein>
<dbReference type="RefSeq" id="WP_242687892.1">
    <property type="nucleotide sequence ID" value="NZ_CP036265.1"/>
</dbReference>
<proteinExistence type="predicted"/>
<dbReference type="Pfam" id="PF01566">
    <property type="entry name" value="Nramp"/>
    <property type="match status" value="1"/>
</dbReference>
<gene>
    <name evidence="7" type="ORF">CA12_25330</name>
</gene>
<keyword evidence="2 6" id="KW-0812">Transmembrane</keyword>
<dbReference type="AlphaFoldDB" id="A0A517PAQ1"/>
<sequence length="608" mass="63540">MSAAPPPPAPAGSPSEAGDVRAARSAATPFSPDGELALDEPLVKPVGGEAIEREREMLREINSRSLPGRLAGYVRLSGPGWLQSALTLGGGSLAGGLYLGVIAGFGLLWLQPVAMILGICMLSAIGYVTLSTGLRPFRAINQHVNPALGWLWLAASGLANVVWALPQYSLATGALQQNLMPDLLGGGGELSDTTAKVIIAGVILVLSIAVTWSYGSGHWGVRVYEVMLKVVVGLIVACFIAVVARLAIAGELDWGAVFAGFVPDLGAIFRPAPAMQALVDALPDAASRDYWSNVIVGSQRDKMMAAFATAVGINMTFLLPYSMLGRGWGREHRGLGIFDLATGMFIPFFLATACVVIASASQFHGQPKADVRIDDAGYAALLEKPEGELTKSESAFLKNVDARGVERATLSEDERVLAAALVERDADALASSLTPVFGGGRFADVVFGLGVLGMACSTITLLMLVSGFVVCEVLNVPATGWYFRLGALLPCLGALGPFYWSGAAVYLAVPTSVFGLTLLPVAYLTFLLLMNRRELLGDAMPTGGKRIAVNLVLGTATLVAFFAAGWAIRDSTFLGMTFGWPGLIAVAVAFAVALAVGEVVKRRAAAAA</sequence>
<feature type="transmembrane region" description="Helical" evidence="6">
    <location>
        <begin position="547"/>
        <end position="568"/>
    </location>
</feature>
<feature type="region of interest" description="Disordered" evidence="5">
    <location>
        <begin position="1"/>
        <end position="38"/>
    </location>
</feature>
<name>A0A517PAQ1_9PLAN</name>
<comment type="subcellular location">
    <subcellularLocation>
        <location evidence="1">Membrane</location>
        <topology evidence="1">Multi-pass membrane protein</topology>
    </subcellularLocation>
</comment>
<evidence type="ECO:0000256" key="2">
    <source>
        <dbReference type="ARBA" id="ARBA00022692"/>
    </source>
</evidence>
<feature type="transmembrane region" description="Helical" evidence="6">
    <location>
        <begin position="147"/>
        <end position="165"/>
    </location>
</feature>
<dbReference type="EMBL" id="CP036265">
    <property type="protein sequence ID" value="QDT16431.1"/>
    <property type="molecule type" value="Genomic_DNA"/>
</dbReference>
<evidence type="ECO:0000313" key="8">
    <source>
        <dbReference type="Proteomes" id="UP000318741"/>
    </source>
</evidence>
<feature type="transmembrane region" description="Helical" evidence="6">
    <location>
        <begin position="506"/>
        <end position="526"/>
    </location>
</feature>
<evidence type="ECO:0000256" key="6">
    <source>
        <dbReference type="SAM" id="Phobius"/>
    </source>
</evidence>
<feature type="transmembrane region" description="Helical" evidence="6">
    <location>
        <begin position="303"/>
        <end position="324"/>
    </location>
</feature>
<feature type="transmembrane region" description="Helical" evidence="6">
    <location>
        <begin position="481"/>
        <end position="500"/>
    </location>
</feature>
<feature type="transmembrane region" description="Helical" evidence="6">
    <location>
        <begin position="580"/>
        <end position="600"/>
    </location>
</feature>
<evidence type="ECO:0000256" key="4">
    <source>
        <dbReference type="ARBA" id="ARBA00023136"/>
    </source>
</evidence>
<dbReference type="KEGG" id="acaf:CA12_25330"/>
<feature type="transmembrane region" description="Helical" evidence="6">
    <location>
        <begin position="197"/>
        <end position="214"/>
    </location>
</feature>
<feature type="transmembrane region" description="Helical" evidence="6">
    <location>
        <begin position="115"/>
        <end position="135"/>
    </location>
</feature>
<dbReference type="Proteomes" id="UP000318741">
    <property type="component" value="Chromosome"/>
</dbReference>
<feature type="transmembrane region" description="Helical" evidence="6">
    <location>
        <begin position="226"/>
        <end position="248"/>
    </location>
</feature>
<accession>A0A517PAQ1</accession>
<feature type="transmembrane region" description="Helical" evidence="6">
    <location>
        <begin position="85"/>
        <end position="109"/>
    </location>
</feature>
<keyword evidence="4 6" id="KW-0472">Membrane</keyword>
<dbReference type="InterPro" id="IPR001046">
    <property type="entry name" value="NRAMP_fam"/>
</dbReference>
<reference evidence="7 8" key="1">
    <citation type="submission" date="2019-02" db="EMBL/GenBank/DDBJ databases">
        <title>Deep-cultivation of Planctomycetes and their phenomic and genomic characterization uncovers novel biology.</title>
        <authorList>
            <person name="Wiegand S."/>
            <person name="Jogler M."/>
            <person name="Boedeker C."/>
            <person name="Pinto D."/>
            <person name="Vollmers J."/>
            <person name="Rivas-Marin E."/>
            <person name="Kohn T."/>
            <person name="Peeters S.H."/>
            <person name="Heuer A."/>
            <person name="Rast P."/>
            <person name="Oberbeckmann S."/>
            <person name="Bunk B."/>
            <person name="Jeske O."/>
            <person name="Meyerdierks A."/>
            <person name="Storesund J.E."/>
            <person name="Kallscheuer N."/>
            <person name="Luecker S."/>
            <person name="Lage O.M."/>
            <person name="Pohl T."/>
            <person name="Merkel B.J."/>
            <person name="Hornburger P."/>
            <person name="Mueller R.-W."/>
            <person name="Bruemmer F."/>
            <person name="Labrenz M."/>
            <person name="Spormann A.M."/>
            <person name="Op den Camp H."/>
            <person name="Overmann J."/>
            <person name="Amann R."/>
            <person name="Jetten M.S.M."/>
            <person name="Mascher T."/>
            <person name="Medema M.H."/>
            <person name="Devos D.P."/>
            <person name="Kaster A.-K."/>
            <person name="Ovreas L."/>
            <person name="Rohde M."/>
            <person name="Galperin M.Y."/>
            <person name="Jogler C."/>
        </authorList>
    </citation>
    <scope>NUCLEOTIDE SEQUENCE [LARGE SCALE GENOMIC DNA]</scope>
    <source>
        <strain evidence="7 8">CA12</strain>
    </source>
</reference>
<evidence type="ECO:0000256" key="3">
    <source>
        <dbReference type="ARBA" id="ARBA00022989"/>
    </source>
</evidence>
<feature type="compositionally biased region" description="Pro residues" evidence="5">
    <location>
        <begin position="1"/>
        <end position="11"/>
    </location>
</feature>
<feature type="transmembrane region" description="Helical" evidence="6">
    <location>
        <begin position="445"/>
        <end position="469"/>
    </location>
</feature>
<dbReference type="GO" id="GO:0016020">
    <property type="term" value="C:membrane"/>
    <property type="evidence" value="ECO:0007669"/>
    <property type="project" value="UniProtKB-SubCell"/>
</dbReference>
<evidence type="ECO:0000256" key="1">
    <source>
        <dbReference type="ARBA" id="ARBA00004141"/>
    </source>
</evidence>
<organism evidence="7 8">
    <name type="scientific">Alienimonas californiensis</name>
    <dbReference type="NCBI Taxonomy" id="2527989"/>
    <lineage>
        <taxon>Bacteria</taxon>
        <taxon>Pseudomonadati</taxon>
        <taxon>Planctomycetota</taxon>
        <taxon>Planctomycetia</taxon>
        <taxon>Planctomycetales</taxon>
        <taxon>Planctomycetaceae</taxon>
        <taxon>Alienimonas</taxon>
    </lineage>
</organism>